<gene>
    <name evidence="2" type="ORF">ACFOOQ_09070</name>
</gene>
<sequence length="330" mass="34367">MSATSVKAMVCNAWGGPDSLVLADLPLPALGPKDVRIKVHAAGLNFPDTLMIAGKYQVKPAFPFAPGMECAGVIDAVGDKVTELAPGDRVMATTGNGAFGEMVNCPAASVYKIPDAMPYEIAAGFPITYGTTWHALVDRGRMKKGEVLLVHGAAGGVGLNAVELGHELGATVIGTVGSDEKAAIVKQYGAAHVINYSKESIKDRVKELTGGNGADVIYDAVGGDAFDQSLRCIAWDGRLLVVGFASGRIPEAPANLALIKGCSIVGVFWGAFAARDPQKNRANFAALLALYEQGKLKPHVSATFPLGQVPQAMQALLSRKTTGKVVITVP</sequence>
<evidence type="ECO:0000259" key="1">
    <source>
        <dbReference type="SMART" id="SM00829"/>
    </source>
</evidence>
<evidence type="ECO:0000313" key="3">
    <source>
        <dbReference type="Proteomes" id="UP001595711"/>
    </source>
</evidence>
<dbReference type="Proteomes" id="UP001595711">
    <property type="component" value="Unassembled WGS sequence"/>
</dbReference>
<dbReference type="InterPro" id="IPR020843">
    <property type="entry name" value="ER"/>
</dbReference>
<keyword evidence="3" id="KW-1185">Reference proteome</keyword>
<proteinExistence type="predicted"/>
<dbReference type="RefSeq" id="WP_379724733.1">
    <property type="nucleotide sequence ID" value="NZ_JBHRYJ010000001.1"/>
</dbReference>
<dbReference type="Gene3D" id="3.40.50.720">
    <property type="entry name" value="NAD(P)-binding Rossmann-like Domain"/>
    <property type="match status" value="1"/>
</dbReference>
<dbReference type="CDD" id="cd08241">
    <property type="entry name" value="QOR1"/>
    <property type="match status" value="1"/>
</dbReference>
<organism evidence="2 3">
    <name type="scientific">Ferrovibrio xuzhouensis</name>
    <dbReference type="NCBI Taxonomy" id="1576914"/>
    <lineage>
        <taxon>Bacteria</taxon>
        <taxon>Pseudomonadati</taxon>
        <taxon>Pseudomonadota</taxon>
        <taxon>Alphaproteobacteria</taxon>
        <taxon>Rhodospirillales</taxon>
        <taxon>Rhodospirillaceae</taxon>
        <taxon>Ferrovibrio</taxon>
    </lineage>
</organism>
<dbReference type="PANTHER" id="PTHR43677">
    <property type="entry name" value="SHORT-CHAIN DEHYDROGENASE/REDUCTASE"/>
    <property type="match status" value="1"/>
</dbReference>
<dbReference type="EMBL" id="JBHRYJ010000001">
    <property type="protein sequence ID" value="MFC3675691.1"/>
    <property type="molecule type" value="Genomic_DNA"/>
</dbReference>
<dbReference type="GO" id="GO:0016491">
    <property type="term" value="F:oxidoreductase activity"/>
    <property type="evidence" value="ECO:0007669"/>
    <property type="project" value="UniProtKB-KW"/>
</dbReference>
<dbReference type="Pfam" id="PF00107">
    <property type="entry name" value="ADH_zinc_N"/>
    <property type="match status" value="1"/>
</dbReference>
<protein>
    <submittedName>
        <fullName evidence="2">NADPH:quinone oxidoreductase family protein</fullName>
        <ecNumber evidence="2">1.-.-.-</ecNumber>
    </submittedName>
</protein>
<keyword evidence="2" id="KW-0560">Oxidoreductase</keyword>
<dbReference type="InterPro" id="IPR013149">
    <property type="entry name" value="ADH-like_C"/>
</dbReference>
<dbReference type="Gene3D" id="3.90.180.10">
    <property type="entry name" value="Medium-chain alcohol dehydrogenases, catalytic domain"/>
    <property type="match status" value="1"/>
</dbReference>
<feature type="domain" description="Enoyl reductase (ER)" evidence="1">
    <location>
        <begin position="15"/>
        <end position="327"/>
    </location>
</feature>
<dbReference type="InterPro" id="IPR011032">
    <property type="entry name" value="GroES-like_sf"/>
</dbReference>
<accession>A0ABV7VGF4</accession>
<reference evidence="3" key="1">
    <citation type="journal article" date="2019" name="Int. J. Syst. Evol. Microbiol.">
        <title>The Global Catalogue of Microorganisms (GCM) 10K type strain sequencing project: providing services to taxonomists for standard genome sequencing and annotation.</title>
        <authorList>
            <consortium name="The Broad Institute Genomics Platform"/>
            <consortium name="The Broad Institute Genome Sequencing Center for Infectious Disease"/>
            <person name="Wu L."/>
            <person name="Ma J."/>
        </authorList>
    </citation>
    <scope>NUCLEOTIDE SEQUENCE [LARGE SCALE GENOMIC DNA]</scope>
    <source>
        <strain evidence="3">KCTC 42182</strain>
    </source>
</reference>
<dbReference type="Pfam" id="PF08240">
    <property type="entry name" value="ADH_N"/>
    <property type="match status" value="1"/>
</dbReference>
<dbReference type="EC" id="1.-.-.-" evidence="2"/>
<dbReference type="SUPFAM" id="SSF51735">
    <property type="entry name" value="NAD(P)-binding Rossmann-fold domains"/>
    <property type="match status" value="1"/>
</dbReference>
<comment type="caution">
    <text evidence="2">The sequence shown here is derived from an EMBL/GenBank/DDBJ whole genome shotgun (WGS) entry which is preliminary data.</text>
</comment>
<dbReference type="SUPFAM" id="SSF50129">
    <property type="entry name" value="GroES-like"/>
    <property type="match status" value="1"/>
</dbReference>
<dbReference type="SMART" id="SM00829">
    <property type="entry name" value="PKS_ER"/>
    <property type="match status" value="1"/>
</dbReference>
<dbReference type="PANTHER" id="PTHR43677:SF4">
    <property type="entry name" value="QUINONE OXIDOREDUCTASE-LIKE PROTEIN 2"/>
    <property type="match status" value="1"/>
</dbReference>
<dbReference type="InterPro" id="IPR051397">
    <property type="entry name" value="Zn-ADH-like_protein"/>
</dbReference>
<dbReference type="InterPro" id="IPR013154">
    <property type="entry name" value="ADH-like_N"/>
</dbReference>
<dbReference type="InterPro" id="IPR036291">
    <property type="entry name" value="NAD(P)-bd_dom_sf"/>
</dbReference>
<evidence type="ECO:0000313" key="2">
    <source>
        <dbReference type="EMBL" id="MFC3675691.1"/>
    </source>
</evidence>
<name>A0ABV7VGF4_9PROT</name>